<dbReference type="AlphaFoldDB" id="A0A561R1U3"/>
<reference evidence="2 3" key="1">
    <citation type="submission" date="2019-06" db="EMBL/GenBank/DDBJ databases">
        <title>Sorghum-associated microbial communities from plants grown in Nebraska, USA.</title>
        <authorList>
            <person name="Schachtman D."/>
        </authorList>
    </citation>
    <scope>NUCLEOTIDE SEQUENCE [LARGE SCALE GENOMIC DNA]</scope>
    <source>
        <strain evidence="2 3">1225</strain>
    </source>
</reference>
<proteinExistence type="predicted"/>
<dbReference type="Proteomes" id="UP000320653">
    <property type="component" value="Unassembled WGS sequence"/>
</dbReference>
<sequence>MRNGAVVLFIIPIIAMLMFSASVAWHRLEVIDPVMTGSIRR</sequence>
<keyword evidence="1" id="KW-0812">Transmembrane</keyword>
<dbReference type="EMBL" id="VIWP01000002">
    <property type="protein sequence ID" value="TWF56569.1"/>
    <property type="molecule type" value="Genomic_DNA"/>
</dbReference>
<dbReference type="RefSeq" id="WP_281407238.1">
    <property type="nucleotide sequence ID" value="NZ_VIWP01000002.1"/>
</dbReference>
<comment type="caution">
    <text evidence="2">The sequence shown here is derived from an EMBL/GenBank/DDBJ whole genome shotgun (WGS) entry which is preliminary data.</text>
</comment>
<organism evidence="2 3">
    <name type="scientific">Neorhizobium alkalisoli</name>
    <dbReference type="NCBI Taxonomy" id="528178"/>
    <lineage>
        <taxon>Bacteria</taxon>
        <taxon>Pseudomonadati</taxon>
        <taxon>Pseudomonadota</taxon>
        <taxon>Alphaproteobacteria</taxon>
        <taxon>Hyphomicrobiales</taxon>
        <taxon>Rhizobiaceae</taxon>
        <taxon>Rhizobium/Agrobacterium group</taxon>
        <taxon>Neorhizobium</taxon>
    </lineage>
</organism>
<gene>
    <name evidence="2" type="ORF">FHW37_102203</name>
</gene>
<protein>
    <submittedName>
        <fullName evidence="2">Uncharacterized protein</fullName>
    </submittedName>
</protein>
<keyword evidence="1" id="KW-0472">Membrane</keyword>
<evidence type="ECO:0000313" key="3">
    <source>
        <dbReference type="Proteomes" id="UP000320653"/>
    </source>
</evidence>
<keyword evidence="3" id="KW-1185">Reference proteome</keyword>
<feature type="transmembrane region" description="Helical" evidence="1">
    <location>
        <begin position="6"/>
        <end position="25"/>
    </location>
</feature>
<name>A0A561R1U3_9HYPH</name>
<evidence type="ECO:0000256" key="1">
    <source>
        <dbReference type="SAM" id="Phobius"/>
    </source>
</evidence>
<keyword evidence="1" id="KW-1133">Transmembrane helix</keyword>
<evidence type="ECO:0000313" key="2">
    <source>
        <dbReference type="EMBL" id="TWF56569.1"/>
    </source>
</evidence>
<accession>A0A561R1U3</accession>